<dbReference type="RefSeq" id="XP_013331397.1">
    <property type="nucleotide sequence ID" value="XM_013475943.1"/>
</dbReference>
<comment type="caution">
    <text evidence="1">The sequence shown here is derived from an EMBL/GenBank/DDBJ whole genome shotgun (WGS) entry which is preliminary data.</text>
</comment>
<reference evidence="1 2" key="1">
    <citation type="submission" date="2015-04" db="EMBL/GenBank/DDBJ databases">
        <authorList>
            <person name="Heijne W.H."/>
            <person name="Fedorova N.D."/>
            <person name="Nierman W.C."/>
            <person name="Vollebregt A.W."/>
            <person name="Zhao Z."/>
            <person name="Wu L."/>
            <person name="Kumar M."/>
            <person name="Stam H."/>
            <person name="van den Berg M.A."/>
            <person name="Pel H.J."/>
        </authorList>
    </citation>
    <scope>NUCLEOTIDE SEQUENCE [LARGE SCALE GENOMIC DNA]</scope>
    <source>
        <strain evidence="1 2">CBS 393.64</strain>
    </source>
</reference>
<dbReference type="GeneID" id="25313495"/>
<dbReference type="EMBL" id="LASV01000048">
    <property type="protein sequence ID" value="KKA24785.1"/>
    <property type="molecule type" value="Genomic_DNA"/>
</dbReference>
<keyword evidence="2" id="KW-1185">Reference proteome</keyword>
<dbReference type="OrthoDB" id="4499616at2759"/>
<gene>
    <name evidence="1" type="ORF">T310_1144</name>
</gene>
<evidence type="ECO:0000313" key="1">
    <source>
        <dbReference type="EMBL" id="KKA24785.1"/>
    </source>
</evidence>
<accession>A0A0F4Z372</accession>
<proteinExistence type="predicted"/>
<evidence type="ECO:0000313" key="2">
    <source>
        <dbReference type="Proteomes" id="UP000053958"/>
    </source>
</evidence>
<dbReference type="AlphaFoldDB" id="A0A0F4Z372"/>
<protein>
    <submittedName>
        <fullName evidence="1">Uncharacterized protein</fullName>
    </submittedName>
</protein>
<organism evidence="1 2">
    <name type="scientific">Rasamsonia emersonii (strain ATCC 16479 / CBS 393.64 / IMI 116815)</name>
    <dbReference type="NCBI Taxonomy" id="1408163"/>
    <lineage>
        <taxon>Eukaryota</taxon>
        <taxon>Fungi</taxon>
        <taxon>Dikarya</taxon>
        <taxon>Ascomycota</taxon>
        <taxon>Pezizomycotina</taxon>
        <taxon>Eurotiomycetes</taxon>
        <taxon>Eurotiomycetidae</taxon>
        <taxon>Eurotiales</taxon>
        <taxon>Trichocomaceae</taxon>
        <taxon>Rasamsonia</taxon>
    </lineage>
</organism>
<name>A0A0F4Z372_RASE3</name>
<dbReference type="Proteomes" id="UP000053958">
    <property type="component" value="Unassembled WGS sequence"/>
</dbReference>
<sequence>MVFPPSQNYVIRPEERNERGYADLHTLEYRESGTKYRKVHFLITQCKRRKYETAQGTWDEGKEQLHRYLTSISSKSTYQNHRILLKDFLFELLESVLLLGYISKGIYQLNEFPLILFSKKREMDRDMVSHFCYACGTSLPVGKDAILADDGRSGSLIPGRPIYHDKWRIRLNPTDFNKLYFTDLFVWGSFIRVITISQDDNLEENLLQYRLSGIGQSTRLTVMFEVPRDRDMALLGRPHFGGRGNKFMKVYAAKWLDPNTPRERQCSYGYPIHARCRDFIERFFGAEAEKHLECLLHALQERWADLDFQISGPSCLDYQKCQEKWTKKAIPFYDPVKIPALSRGHRRKYRTLPT</sequence>